<reference evidence="2 3" key="1">
    <citation type="submission" date="2020-03" db="EMBL/GenBank/DDBJ databases">
        <title>Alteromonas ponticola sp. nov., isolated from seawater.</title>
        <authorList>
            <person name="Yoon J.-H."/>
            <person name="Kim Y.-O."/>
        </authorList>
    </citation>
    <scope>NUCLEOTIDE SEQUENCE [LARGE SCALE GENOMIC DNA]</scope>
    <source>
        <strain evidence="2 3">MYP5</strain>
    </source>
</reference>
<dbReference type="Proteomes" id="UP000709336">
    <property type="component" value="Unassembled WGS sequence"/>
</dbReference>
<accession>A0ABX1R464</accession>
<evidence type="ECO:0008006" key="4">
    <source>
        <dbReference type="Google" id="ProtNLM"/>
    </source>
</evidence>
<keyword evidence="1" id="KW-0732">Signal</keyword>
<evidence type="ECO:0000313" key="3">
    <source>
        <dbReference type="Proteomes" id="UP000709336"/>
    </source>
</evidence>
<dbReference type="RefSeq" id="WP_169211778.1">
    <property type="nucleotide sequence ID" value="NZ_JAATNW010000007.1"/>
</dbReference>
<organism evidence="2 3">
    <name type="scientific">Alteromonas ponticola</name>
    <dbReference type="NCBI Taxonomy" id="2720613"/>
    <lineage>
        <taxon>Bacteria</taxon>
        <taxon>Pseudomonadati</taxon>
        <taxon>Pseudomonadota</taxon>
        <taxon>Gammaproteobacteria</taxon>
        <taxon>Alteromonadales</taxon>
        <taxon>Alteromonadaceae</taxon>
        <taxon>Alteromonas/Salinimonas group</taxon>
        <taxon>Alteromonas</taxon>
    </lineage>
</organism>
<dbReference type="PROSITE" id="PS51257">
    <property type="entry name" value="PROKAR_LIPOPROTEIN"/>
    <property type="match status" value="1"/>
</dbReference>
<dbReference type="NCBIfam" id="NF047637">
    <property type="entry name" value="lipo_CC0125"/>
    <property type="match status" value="1"/>
</dbReference>
<evidence type="ECO:0000256" key="1">
    <source>
        <dbReference type="SAM" id="SignalP"/>
    </source>
</evidence>
<evidence type="ECO:0000313" key="2">
    <source>
        <dbReference type="EMBL" id="NMH61229.1"/>
    </source>
</evidence>
<protein>
    <recommendedName>
        <fullName evidence="4">DUF4136 domain-containing protein</fullName>
    </recommendedName>
</protein>
<keyword evidence="3" id="KW-1185">Reference proteome</keyword>
<name>A0ABX1R464_9ALTE</name>
<gene>
    <name evidence="2" type="ORF">HCJ96_14450</name>
</gene>
<feature type="signal peptide" evidence="1">
    <location>
        <begin position="1"/>
        <end position="33"/>
    </location>
</feature>
<feature type="chain" id="PRO_5045775290" description="DUF4136 domain-containing protein" evidence="1">
    <location>
        <begin position="34"/>
        <end position="189"/>
    </location>
</feature>
<dbReference type="EMBL" id="JAATNW010000007">
    <property type="protein sequence ID" value="NMH61229.1"/>
    <property type="molecule type" value="Genomic_DNA"/>
</dbReference>
<sequence>MFERKNLTRITYFISSAIFSLTLLLACSTVPNAAPTEYKAANLPNGYGYSSTQLSANEYRVMFKATDKTSADLVQEYTLRRAAELAEKQNYTWLTIVKTDIEKKRGQGKSAVRTKPTRSVNPLQDQQCTMSGCEQVAQPFIENEDDIEVQTLPMSDIYYSIVVRMSQTKSSDGAFNVSELLQKVNRSAE</sequence>
<comment type="caution">
    <text evidence="2">The sequence shown here is derived from an EMBL/GenBank/DDBJ whole genome shotgun (WGS) entry which is preliminary data.</text>
</comment>
<proteinExistence type="predicted"/>